<evidence type="ECO:0000313" key="1">
    <source>
        <dbReference type="EMBL" id="RLU16120.1"/>
    </source>
</evidence>
<dbReference type="InterPro" id="IPR036397">
    <property type="entry name" value="RNaseH_sf"/>
</dbReference>
<dbReference type="Gene3D" id="3.30.420.10">
    <property type="entry name" value="Ribonuclease H-like superfamily/Ribonuclease H"/>
    <property type="match status" value="1"/>
</dbReference>
<reference evidence="1 2" key="1">
    <citation type="journal article" date="2018" name="Genome Res.">
        <title>The genomic architecture and molecular evolution of ant odorant receptors.</title>
        <authorList>
            <person name="McKenzie S.K."/>
            <person name="Kronauer D.J.C."/>
        </authorList>
    </citation>
    <scope>NUCLEOTIDE SEQUENCE [LARGE SCALE GENOMIC DNA]</scope>
    <source>
        <strain evidence="1">Clonal line C1</strain>
    </source>
</reference>
<organism evidence="1 2">
    <name type="scientific">Ooceraea biroi</name>
    <name type="common">Clonal raider ant</name>
    <name type="synonym">Cerapachys biroi</name>
    <dbReference type="NCBI Taxonomy" id="2015173"/>
    <lineage>
        <taxon>Eukaryota</taxon>
        <taxon>Metazoa</taxon>
        <taxon>Ecdysozoa</taxon>
        <taxon>Arthropoda</taxon>
        <taxon>Hexapoda</taxon>
        <taxon>Insecta</taxon>
        <taxon>Pterygota</taxon>
        <taxon>Neoptera</taxon>
        <taxon>Endopterygota</taxon>
        <taxon>Hymenoptera</taxon>
        <taxon>Apocrita</taxon>
        <taxon>Aculeata</taxon>
        <taxon>Formicoidea</taxon>
        <taxon>Formicidae</taxon>
        <taxon>Dorylinae</taxon>
        <taxon>Ooceraea</taxon>
    </lineage>
</organism>
<dbReference type="EMBL" id="QOIP01000012">
    <property type="protein sequence ID" value="RLU16120.1"/>
    <property type="molecule type" value="Genomic_DNA"/>
</dbReference>
<comment type="caution">
    <text evidence="1">The sequence shown here is derived from an EMBL/GenBank/DDBJ whole genome shotgun (WGS) entry which is preliminary data.</text>
</comment>
<evidence type="ECO:0008006" key="3">
    <source>
        <dbReference type="Google" id="ProtNLM"/>
    </source>
</evidence>
<protein>
    <recommendedName>
        <fullName evidence="3">Transposable element Tc3 transposase</fullName>
    </recommendedName>
</protein>
<dbReference type="PANTHER" id="PTHR47326:SF1">
    <property type="entry name" value="HTH PSQ-TYPE DOMAIN-CONTAINING PROTEIN"/>
    <property type="match status" value="1"/>
</dbReference>
<accession>A0A3L8D6R5</accession>
<sequence>MVAQNPHISSRQIERESGINRRSVLRILHRHKFHPYHLSLHQELHGMDFVNRVEFCQWAQQQIRINDSFFDTVLFTDEATFTNHGNVNLHNIHFWAVENPHWLRQIEHQRQWSLNVWCGIIDNKIIGPYFIDGHLNGNSYTNFLEHNLVHLLEDLPLITRRTMWYQHDGCPAHFSLVARNKLNEKFANRWIVRGGPVGWPARSPDLTPLDFFLWGTLKDMVYKEEPTTPQIMRQRIIEACASIAPDVIRRASQSVIRRLQCCIDSNGHHFEHLL</sequence>
<dbReference type="OrthoDB" id="7697359at2759"/>
<name>A0A3L8D6R5_OOCBI</name>
<evidence type="ECO:0000313" key="2">
    <source>
        <dbReference type="Proteomes" id="UP000279307"/>
    </source>
</evidence>
<gene>
    <name evidence="1" type="ORF">DMN91_011879</name>
</gene>
<dbReference type="GO" id="GO:0003676">
    <property type="term" value="F:nucleic acid binding"/>
    <property type="evidence" value="ECO:0007669"/>
    <property type="project" value="InterPro"/>
</dbReference>
<proteinExistence type="predicted"/>
<dbReference type="AlphaFoldDB" id="A0A3L8D6R5"/>
<dbReference type="Proteomes" id="UP000279307">
    <property type="component" value="Chromosome 12"/>
</dbReference>
<dbReference type="PANTHER" id="PTHR47326">
    <property type="entry name" value="TRANSPOSABLE ELEMENT TC3 TRANSPOSASE-LIKE PROTEIN"/>
    <property type="match status" value="1"/>
</dbReference>